<protein>
    <recommendedName>
        <fullName evidence="4">Cytochrome oxidase subunit I profile domain-containing protein</fullName>
    </recommendedName>
</protein>
<evidence type="ECO:0000313" key="2">
    <source>
        <dbReference type="EMBL" id="TSJ76699.1"/>
    </source>
</evidence>
<keyword evidence="1" id="KW-0472">Membrane</keyword>
<organism evidence="2 3">
    <name type="scientific">Rariglobus hedericola</name>
    <dbReference type="NCBI Taxonomy" id="2597822"/>
    <lineage>
        <taxon>Bacteria</taxon>
        <taxon>Pseudomonadati</taxon>
        <taxon>Verrucomicrobiota</taxon>
        <taxon>Opitutia</taxon>
        <taxon>Opitutales</taxon>
        <taxon>Opitutaceae</taxon>
        <taxon>Rariglobus</taxon>
    </lineage>
</organism>
<feature type="transmembrane region" description="Helical" evidence="1">
    <location>
        <begin position="254"/>
        <end position="275"/>
    </location>
</feature>
<sequence>MSGLRQFGGTVGRIAEFHAIGWLVAANAVGVLLAAELVWPAWGDALAPLTYGRWMPLHMNWQLYGWCALPLVGVLLAWCIDERHPQAKTHVRIALGAWSLALVLGGVAWLAGVTSGKLFLDWHGWARALLSMAMVVLWTVCAAHAWWRRGESGGRGADWLRAGFLGGLLFVPGLLYWSAGREVYPTVNPDSGGATGASLLGSTLGIVMIFGLLPVMLRVNKVRAGWRTDWFWVAFAVSVGVFAVIDHGNASHHAWGQMLGLGLLLLWVPLAWMYFRLFAWDVTARPWLAAAFGWWLLLVVTGLLTFLPGFSERLKFTNGLVAHAHLAMAGLLTSVNFAILRQLSPAPEPRGNFGLWQWACAVHVVALLMLGWWERDYAGDLFRSEAWTQGFYGVRLAAGAGMLVASVRWLWARKARTS</sequence>
<dbReference type="EMBL" id="VMBG01000002">
    <property type="protein sequence ID" value="TSJ76699.1"/>
    <property type="molecule type" value="Genomic_DNA"/>
</dbReference>
<accession>A0A556QJ94</accession>
<keyword evidence="3" id="KW-1185">Reference proteome</keyword>
<dbReference type="InterPro" id="IPR036927">
    <property type="entry name" value="Cyt_c_oxase-like_su1_sf"/>
</dbReference>
<evidence type="ECO:0000313" key="3">
    <source>
        <dbReference type="Proteomes" id="UP000315648"/>
    </source>
</evidence>
<feature type="transmembrane region" description="Helical" evidence="1">
    <location>
        <begin position="229"/>
        <end position="248"/>
    </location>
</feature>
<evidence type="ECO:0000256" key="1">
    <source>
        <dbReference type="SAM" id="Phobius"/>
    </source>
</evidence>
<gene>
    <name evidence="2" type="ORF">FPL22_11270</name>
</gene>
<feature type="transmembrane region" description="Helical" evidence="1">
    <location>
        <begin position="159"/>
        <end position="179"/>
    </location>
</feature>
<feature type="transmembrane region" description="Helical" evidence="1">
    <location>
        <begin position="93"/>
        <end position="112"/>
    </location>
</feature>
<feature type="transmembrane region" description="Helical" evidence="1">
    <location>
        <begin position="63"/>
        <end position="81"/>
    </location>
</feature>
<dbReference type="OrthoDB" id="190568at2"/>
<dbReference type="Gene3D" id="1.20.210.10">
    <property type="entry name" value="Cytochrome c oxidase-like, subunit I domain"/>
    <property type="match status" value="1"/>
</dbReference>
<reference evidence="2 3" key="1">
    <citation type="submission" date="2019-07" db="EMBL/GenBank/DDBJ databases">
        <title>Description of 53C-WASEF.</title>
        <authorList>
            <person name="Pitt A."/>
            <person name="Hahn M.W."/>
        </authorList>
    </citation>
    <scope>NUCLEOTIDE SEQUENCE [LARGE SCALE GENOMIC DNA]</scope>
    <source>
        <strain evidence="2 3">53C-WASEF</strain>
    </source>
</reference>
<feature type="transmembrane region" description="Helical" evidence="1">
    <location>
        <begin position="20"/>
        <end position="43"/>
    </location>
</feature>
<feature type="transmembrane region" description="Helical" evidence="1">
    <location>
        <begin position="392"/>
        <end position="411"/>
    </location>
</feature>
<feature type="transmembrane region" description="Helical" evidence="1">
    <location>
        <begin position="287"/>
        <end position="308"/>
    </location>
</feature>
<evidence type="ECO:0008006" key="4">
    <source>
        <dbReference type="Google" id="ProtNLM"/>
    </source>
</evidence>
<keyword evidence="1" id="KW-0812">Transmembrane</keyword>
<keyword evidence="1" id="KW-1133">Transmembrane helix</keyword>
<dbReference type="RefSeq" id="WP_144230456.1">
    <property type="nucleotide sequence ID" value="NZ_CBCRVV010000014.1"/>
</dbReference>
<proteinExistence type="predicted"/>
<feature type="transmembrane region" description="Helical" evidence="1">
    <location>
        <begin position="320"/>
        <end position="340"/>
    </location>
</feature>
<dbReference type="Proteomes" id="UP000315648">
    <property type="component" value="Unassembled WGS sequence"/>
</dbReference>
<feature type="transmembrane region" description="Helical" evidence="1">
    <location>
        <begin position="124"/>
        <end position="147"/>
    </location>
</feature>
<dbReference type="AlphaFoldDB" id="A0A556QJ94"/>
<feature type="transmembrane region" description="Helical" evidence="1">
    <location>
        <begin position="199"/>
        <end position="217"/>
    </location>
</feature>
<name>A0A556QJ94_9BACT</name>
<comment type="caution">
    <text evidence="2">The sequence shown here is derived from an EMBL/GenBank/DDBJ whole genome shotgun (WGS) entry which is preliminary data.</text>
</comment>
<feature type="transmembrane region" description="Helical" evidence="1">
    <location>
        <begin position="352"/>
        <end position="372"/>
    </location>
</feature>